<keyword evidence="10" id="KW-0276">Fatty acid metabolism</keyword>
<evidence type="ECO:0000256" key="23">
    <source>
        <dbReference type="ARBA" id="ARBA00069359"/>
    </source>
</evidence>
<evidence type="ECO:0000256" key="2">
    <source>
        <dbReference type="ARBA" id="ARBA00004872"/>
    </source>
</evidence>
<evidence type="ECO:0000256" key="15">
    <source>
        <dbReference type="ARBA" id="ARBA00049247"/>
    </source>
</evidence>
<proteinExistence type="inferred from homology"/>
<evidence type="ECO:0000259" key="29">
    <source>
        <dbReference type="Pfam" id="PF02770"/>
    </source>
</evidence>
<dbReference type="InterPro" id="IPR009100">
    <property type="entry name" value="AcylCoA_DH/oxidase_NM_dom_sf"/>
</dbReference>
<evidence type="ECO:0000256" key="25">
    <source>
        <dbReference type="ARBA" id="ARBA00077090"/>
    </source>
</evidence>
<evidence type="ECO:0000256" key="20">
    <source>
        <dbReference type="ARBA" id="ARBA00050877"/>
    </source>
</evidence>
<evidence type="ECO:0000256" key="1">
    <source>
        <dbReference type="ARBA" id="ARBA00001974"/>
    </source>
</evidence>
<comment type="catalytic activity">
    <reaction evidence="15">
        <text>a long-chain 2,3-saturated fatty acyl-CoA + oxidized [electron-transfer flavoprotein] + H(+) = a long-chain (2E)-enoyl-CoA + reduced [electron-transfer flavoprotein]</text>
        <dbReference type="Rhea" id="RHEA:17721"/>
        <dbReference type="Rhea" id="RHEA-COMP:10685"/>
        <dbReference type="Rhea" id="RHEA-COMP:10686"/>
        <dbReference type="ChEBI" id="CHEBI:15378"/>
        <dbReference type="ChEBI" id="CHEBI:57692"/>
        <dbReference type="ChEBI" id="CHEBI:58307"/>
        <dbReference type="ChEBI" id="CHEBI:83721"/>
        <dbReference type="ChEBI" id="CHEBI:83727"/>
        <dbReference type="EC" id="1.3.8.8"/>
    </reaction>
</comment>
<dbReference type="FunFam" id="2.40.110.20:FF:000001">
    <property type="entry name" value="Acyl-CoA dehydrogenase AidB"/>
    <property type="match status" value="1"/>
</dbReference>
<dbReference type="GO" id="GO:0070991">
    <property type="term" value="F:medium-chain fatty acyl-CoA dehydrogenase activity"/>
    <property type="evidence" value="ECO:0007669"/>
    <property type="project" value="UniProtKB-EC"/>
</dbReference>
<dbReference type="InterPro" id="IPR009075">
    <property type="entry name" value="AcylCo_DH/oxidase_C"/>
</dbReference>
<keyword evidence="8 27" id="KW-0285">Flavoprotein</keyword>
<evidence type="ECO:0000313" key="32">
    <source>
        <dbReference type="Proteomes" id="UP001236014"/>
    </source>
</evidence>
<comment type="pathway">
    <text evidence="2">Lipid metabolism; fatty acid metabolism.</text>
</comment>
<dbReference type="Gene3D" id="2.40.110.20">
    <property type="match status" value="1"/>
</dbReference>
<accession>A0A9Y2ILM0</accession>
<evidence type="ECO:0000256" key="12">
    <source>
        <dbReference type="ARBA" id="ARBA00023098"/>
    </source>
</evidence>
<dbReference type="Proteomes" id="UP001236014">
    <property type="component" value="Chromosome"/>
</dbReference>
<keyword evidence="12" id="KW-0443">Lipid metabolism</keyword>
<comment type="catalytic activity">
    <reaction evidence="16">
        <text>a short-chain 2,3-saturated fatty acyl-CoA + oxidized [electron-transfer flavoprotein] + H(+) = a short-chain (2E)-enoyl-CoA + reduced [electron-transfer flavoprotein]</text>
        <dbReference type="Rhea" id="RHEA:47196"/>
        <dbReference type="Rhea" id="RHEA-COMP:10685"/>
        <dbReference type="Rhea" id="RHEA-COMP:10686"/>
        <dbReference type="ChEBI" id="CHEBI:15378"/>
        <dbReference type="ChEBI" id="CHEBI:57692"/>
        <dbReference type="ChEBI" id="CHEBI:58307"/>
        <dbReference type="ChEBI" id="CHEBI:87487"/>
        <dbReference type="ChEBI" id="CHEBI:87488"/>
        <dbReference type="EC" id="1.3.8.1"/>
    </reaction>
</comment>
<dbReference type="GO" id="GO:0006631">
    <property type="term" value="P:fatty acid metabolic process"/>
    <property type="evidence" value="ECO:0007669"/>
    <property type="project" value="UniProtKB-KW"/>
</dbReference>
<comment type="catalytic activity">
    <reaction evidence="21">
        <text>oxidized [electron-transfer flavoprotein] + hexadecanoyl-CoA + H(+) = (2E)-hexadecenoyl-CoA + reduced [electron-transfer flavoprotein]</text>
        <dbReference type="Rhea" id="RHEA:43448"/>
        <dbReference type="Rhea" id="RHEA-COMP:10685"/>
        <dbReference type="Rhea" id="RHEA-COMP:10686"/>
        <dbReference type="ChEBI" id="CHEBI:15378"/>
        <dbReference type="ChEBI" id="CHEBI:57379"/>
        <dbReference type="ChEBI" id="CHEBI:57692"/>
        <dbReference type="ChEBI" id="CHEBI:58307"/>
        <dbReference type="ChEBI" id="CHEBI:61526"/>
    </reaction>
</comment>
<evidence type="ECO:0000256" key="18">
    <source>
        <dbReference type="ARBA" id="ARBA00050695"/>
    </source>
</evidence>
<dbReference type="Pfam" id="PF00441">
    <property type="entry name" value="Acyl-CoA_dh_1"/>
    <property type="match status" value="1"/>
</dbReference>
<comment type="catalytic activity">
    <reaction evidence="18">
        <text>butanoyl-CoA + oxidized [electron-transfer flavoprotein] + H(+) = (2E)-butenoyl-CoA + reduced [electron-transfer flavoprotein]</text>
        <dbReference type="Rhea" id="RHEA:24004"/>
        <dbReference type="Rhea" id="RHEA-COMP:10685"/>
        <dbReference type="Rhea" id="RHEA-COMP:10686"/>
        <dbReference type="ChEBI" id="CHEBI:15378"/>
        <dbReference type="ChEBI" id="CHEBI:57332"/>
        <dbReference type="ChEBI" id="CHEBI:57371"/>
        <dbReference type="ChEBI" id="CHEBI:57692"/>
        <dbReference type="ChEBI" id="CHEBI:58307"/>
    </reaction>
</comment>
<dbReference type="SUPFAM" id="SSF47203">
    <property type="entry name" value="Acyl-CoA dehydrogenase C-terminal domain-like"/>
    <property type="match status" value="1"/>
</dbReference>
<keyword evidence="32" id="KW-1185">Reference proteome</keyword>
<dbReference type="FunFam" id="1.20.140.10:FF:000016">
    <property type="entry name" value="Acyl-CoA dehydrogenase FadE5"/>
    <property type="match status" value="1"/>
</dbReference>
<evidence type="ECO:0000256" key="24">
    <source>
        <dbReference type="ARBA" id="ARBA00075470"/>
    </source>
</evidence>
<dbReference type="Pfam" id="PF02770">
    <property type="entry name" value="Acyl-CoA_dh_M"/>
    <property type="match status" value="1"/>
</dbReference>
<dbReference type="InterPro" id="IPR025878">
    <property type="entry name" value="Acyl-CoA_dh-like_C_dom"/>
</dbReference>
<keyword evidence="11 27" id="KW-0560">Oxidoreductase</keyword>
<evidence type="ECO:0000256" key="14">
    <source>
        <dbReference type="ARBA" id="ARBA00048375"/>
    </source>
</evidence>
<evidence type="ECO:0000259" key="28">
    <source>
        <dbReference type="Pfam" id="PF00441"/>
    </source>
</evidence>
<dbReference type="AlphaFoldDB" id="A0A9Y2ILM0"/>
<comment type="catalytic activity">
    <reaction evidence="13">
        <text>a medium-chain 2,3-saturated fatty acyl-CoA + oxidized [electron-transfer flavoprotein] + H(+) = a medium-chain (2E)-enoyl-CoA + reduced [electron-transfer flavoprotein]</text>
        <dbReference type="Rhea" id="RHEA:14477"/>
        <dbReference type="Rhea" id="RHEA-COMP:10685"/>
        <dbReference type="Rhea" id="RHEA-COMP:10686"/>
        <dbReference type="ChEBI" id="CHEBI:15378"/>
        <dbReference type="ChEBI" id="CHEBI:57692"/>
        <dbReference type="ChEBI" id="CHEBI:58307"/>
        <dbReference type="ChEBI" id="CHEBI:83723"/>
        <dbReference type="ChEBI" id="CHEBI:83726"/>
        <dbReference type="EC" id="1.3.8.7"/>
    </reaction>
</comment>
<dbReference type="RefSeq" id="WP_285971483.1">
    <property type="nucleotide sequence ID" value="NZ_CP127294.1"/>
</dbReference>
<evidence type="ECO:0000256" key="6">
    <source>
        <dbReference type="ARBA" id="ARBA00012040"/>
    </source>
</evidence>
<evidence type="ECO:0000256" key="10">
    <source>
        <dbReference type="ARBA" id="ARBA00022832"/>
    </source>
</evidence>
<dbReference type="GO" id="GO:0004466">
    <property type="term" value="F:long-chain fatty acyl-CoA dehydrogenase activity"/>
    <property type="evidence" value="ECO:0007669"/>
    <property type="project" value="UniProtKB-EC"/>
</dbReference>
<dbReference type="EC" id="1.3.8.8" evidence="6"/>
<evidence type="ECO:0000256" key="8">
    <source>
        <dbReference type="ARBA" id="ARBA00022630"/>
    </source>
</evidence>
<comment type="catalytic activity">
    <reaction evidence="19">
        <text>decanoyl-CoA + oxidized [electron-transfer flavoprotein] + H(+) = (2E)-decenoyl-CoA + reduced [electron-transfer flavoprotein]</text>
        <dbReference type="Rhea" id="RHEA:48176"/>
        <dbReference type="Rhea" id="RHEA-COMP:10685"/>
        <dbReference type="Rhea" id="RHEA-COMP:10686"/>
        <dbReference type="ChEBI" id="CHEBI:15378"/>
        <dbReference type="ChEBI" id="CHEBI:57692"/>
        <dbReference type="ChEBI" id="CHEBI:58307"/>
        <dbReference type="ChEBI" id="CHEBI:61406"/>
        <dbReference type="ChEBI" id="CHEBI:61430"/>
    </reaction>
</comment>
<evidence type="ECO:0000256" key="22">
    <source>
        <dbReference type="ARBA" id="ARBA00054301"/>
    </source>
</evidence>
<organism evidence="31 32">
    <name type="scientific">Amycolatopsis carbonis</name>
    <dbReference type="NCBI Taxonomy" id="715471"/>
    <lineage>
        <taxon>Bacteria</taxon>
        <taxon>Bacillati</taxon>
        <taxon>Actinomycetota</taxon>
        <taxon>Actinomycetes</taxon>
        <taxon>Pseudonocardiales</taxon>
        <taxon>Pseudonocardiaceae</taxon>
        <taxon>Amycolatopsis</taxon>
    </lineage>
</organism>
<evidence type="ECO:0000256" key="11">
    <source>
        <dbReference type="ARBA" id="ARBA00023002"/>
    </source>
</evidence>
<sequence length="614" mass="67211">MGHYKSNVRDLEFNLFEVLGVQDRLGKGVLAESDEETARGVLSELNKLATGPLAESYADADRNPPVYDPKTFSVKIPESFKKSYKQLLDGEWWRLGLTNDLGGFGLPPTVQWAASELILGANAPLFMYMAGPNFAMIVNNNGTEEQQRWAQLMIDRQWGATMVLTEPDAGSDVGAGRTKAVKQEDGSWHIDGVKRFITSAEHDMSENIMHLVLARPEGPGIETKPGTKGLSLFLVPKFHFDSETGELGERNGAFVTNVEHKMGIKASTTCELTFGQHGTPAKGWLLGEVHNGIAQMFQVIEYARMMVGTKAIATLSTGYLNARDYAKERVQGADLPNMLNKTAPRVTITHHPDVRRSLMLQKAYAEGLRAVYLYTASFQDQLWTQDGDEAALKLAHGINDLLLPVVKGVGSERATEQLVQSLQTLGGSGFLQDYPIEQYIRDAKIDSLYEGTTAIQSLDFFFRKIVRDKGQALAFLAGEITNFIASEAGNGRLKNERALLKQALEDAQGMLGAMIGFLTASQEDPQSINKVGQHTVRLLMSMGDLLVGWQLLKQAEVAIAKLDAGAAAKDVAFYEGKVAVASFFAKSVLPELSSRRTIVEGADNALMELDEAAF</sequence>
<comment type="subunit">
    <text evidence="4">Homodimer.</text>
</comment>
<evidence type="ECO:0000313" key="31">
    <source>
        <dbReference type="EMBL" id="WIX80868.1"/>
    </source>
</evidence>
<dbReference type="PANTHER" id="PTHR42803">
    <property type="entry name" value="ACYL-COA DEHYDROGENASE"/>
    <property type="match status" value="1"/>
</dbReference>
<dbReference type="Pfam" id="PF12806">
    <property type="entry name" value="Acyl-CoA_dh_C"/>
    <property type="match status" value="1"/>
</dbReference>
<dbReference type="PANTHER" id="PTHR42803:SF1">
    <property type="entry name" value="BROAD-SPECIFICITY LINEAR ACYL-COA DEHYDROGENASE FADE5"/>
    <property type="match status" value="1"/>
</dbReference>
<comment type="cofactor">
    <cofactor evidence="1 27">
        <name>FAD</name>
        <dbReference type="ChEBI" id="CHEBI:57692"/>
    </cofactor>
</comment>
<evidence type="ECO:0000256" key="5">
    <source>
        <dbReference type="ARBA" id="ARBA00012033"/>
    </source>
</evidence>
<evidence type="ECO:0000256" key="3">
    <source>
        <dbReference type="ARBA" id="ARBA00009347"/>
    </source>
</evidence>
<comment type="similarity">
    <text evidence="3 27">Belongs to the acyl-CoA dehydrogenase family.</text>
</comment>
<evidence type="ECO:0000256" key="4">
    <source>
        <dbReference type="ARBA" id="ARBA00011738"/>
    </source>
</evidence>
<comment type="catalytic activity">
    <reaction evidence="17">
        <text>dodecanoyl-CoA + oxidized [electron-transfer flavoprotein] + H(+) = (2E)-dodecenoyl-CoA + reduced [electron-transfer flavoprotein]</text>
        <dbReference type="Rhea" id="RHEA:47296"/>
        <dbReference type="Rhea" id="RHEA-COMP:10685"/>
        <dbReference type="Rhea" id="RHEA-COMP:10686"/>
        <dbReference type="ChEBI" id="CHEBI:15378"/>
        <dbReference type="ChEBI" id="CHEBI:57330"/>
        <dbReference type="ChEBI" id="CHEBI:57375"/>
        <dbReference type="ChEBI" id="CHEBI:57692"/>
        <dbReference type="ChEBI" id="CHEBI:58307"/>
    </reaction>
</comment>
<dbReference type="InterPro" id="IPR036250">
    <property type="entry name" value="AcylCo_DH-like_C"/>
</dbReference>
<reference evidence="31 32" key="1">
    <citation type="submission" date="2023-06" db="EMBL/GenBank/DDBJ databases">
        <authorList>
            <person name="Oyuntsetseg B."/>
            <person name="Kim S.B."/>
        </authorList>
    </citation>
    <scope>NUCLEOTIDE SEQUENCE [LARGE SCALE GENOMIC DNA]</scope>
    <source>
        <strain evidence="31 32">2-15</strain>
    </source>
</reference>
<evidence type="ECO:0000256" key="17">
    <source>
        <dbReference type="ARBA" id="ARBA00050336"/>
    </source>
</evidence>
<evidence type="ECO:0000256" key="19">
    <source>
        <dbReference type="ARBA" id="ARBA00050703"/>
    </source>
</evidence>
<comment type="function">
    <text evidence="22">Acyl-CoA dehydrogenase that exhibits broad specificity for linear acyl-CoA substrates, with a preference for long-chain substrates.</text>
</comment>
<dbReference type="KEGG" id="acab:QRX50_08935"/>
<evidence type="ECO:0000256" key="26">
    <source>
        <dbReference type="ARBA" id="ARBA00077336"/>
    </source>
</evidence>
<feature type="domain" description="Acyl-CoA dehydrogenase/oxidase C-terminal" evidence="28">
    <location>
        <begin position="291"/>
        <end position="457"/>
    </location>
</feature>
<feature type="domain" description="Acetyl-CoA dehydrogenase-like C-terminal" evidence="30">
    <location>
        <begin position="477"/>
        <end position="610"/>
    </location>
</feature>
<evidence type="ECO:0000256" key="27">
    <source>
        <dbReference type="RuleBase" id="RU362125"/>
    </source>
</evidence>
<dbReference type="InterPro" id="IPR052166">
    <property type="entry name" value="Diverse_Acyl-CoA_DH"/>
</dbReference>
<dbReference type="EC" id="1.3.8.1" evidence="7"/>
<gene>
    <name evidence="31" type="ORF">QRX50_08935</name>
</gene>
<dbReference type="EC" id="1.3.8.7" evidence="5"/>
<dbReference type="InterPro" id="IPR006091">
    <property type="entry name" value="Acyl-CoA_Oxase/DH_mid-dom"/>
</dbReference>
<comment type="catalytic activity">
    <reaction evidence="14">
        <text>hexanoyl-CoA + oxidized [electron-transfer flavoprotein] + H(+) = (2E)-hexenoyl-CoA + reduced [electron-transfer flavoprotein]</text>
        <dbReference type="Rhea" id="RHEA:43464"/>
        <dbReference type="Rhea" id="RHEA-COMP:10685"/>
        <dbReference type="Rhea" id="RHEA-COMP:10686"/>
        <dbReference type="ChEBI" id="CHEBI:15378"/>
        <dbReference type="ChEBI" id="CHEBI:57692"/>
        <dbReference type="ChEBI" id="CHEBI:58307"/>
        <dbReference type="ChEBI" id="CHEBI:62077"/>
        <dbReference type="ChEBI" id="CHEBI:62620"/>
    </reaction>
</comment>
<evidence type="ECO:0000259" key="30">
    <source>
        <dbReference type="Pfam" id="PF12806"/>
    </source>
</evidence>
<evidence type="ECO:0000256" key="21">
    <source>
        <dbReference type="ARBA" id="ARBA00052387"/>
    </source>
</evidence>
<dbReference type="SUPFAM" id="SSF56645">
    <property type="entry name" value="Acyl-CoA dehydrogenase NM domain-like"/>
    <property type="match status" value="1"/>
</dbReference>
<keyword evidence="9 27" id="KW-0274">FAD</keyword>
<feature type="domain" description="Acyl-CoA oxidase/dehydrogenase middle" evidence="29">
    <location>
        <begin position="162"/>
        <end position="274"/>
    </location>
</feature>
<dbReference type="GO" id="GO:0016937">
    <property type="term" value="F:short-chain fatty acyl-CoA dehydrogenase activity"/>
    <property type="evidence" value="ECO:0007669"/>
    <property type="project" value="UniProtKB-EC"/>
</dbReference>
<name>A0A9Y2ILM0_9PSEU</name>
<dbReference type="GO" id="GO:0005886">
    <property type="term" value="C:plasma membrane"/>
    <property type="evidence" value="ECO:0007669"/>
    <property type="project" value="TreeGrafter"/>
</dbReference>
<comment type="catalytic activity">
    <reaction evidence="20">
        <text>octadecanoyl-CoA + oxidized [electron-transfer flavoprotein] + H(+) = (2E)-octadecenoyl-CoA + reduced [electron-transfer flavoprotein]</text>
        <dbReference type="Rhea" id="RHEA:47240"/>
        <dbReference type="Rhea" id="RHEA-COMP:10685"/>
        <dbReference type="Rhea" id="RHEA-COMP:10686"/>
        <dbReference type="ChEBI" id="CHEBI:15378"/>
        <dbReference type="ChEBI" id="CHEBI:57394"/>
        <dbReference type="ChEBI" id="CHEBI:57692"/>
        <dbReference type="ChEBI" id="CHEBI:58307"/>
        <dbReference type="ChEBI" id="CHEBI:71412"/>
    </reaction>
</comment>
<evidence type="ECO:0000256" key="9">
    <source>
        <dbReference type="ARBA" id="ARBA00022827"/>
    </source>
</evidence>
<protein>
    <recommendedName>
        <fullName evidence="23">Broad-specificity linear acyl-CoA dehydrogenase FadE5</fullName>
        <ecNumber evidence="7">1.3.8.1</ecNumber>
        <ecNumber evidence="5">1.3.8.7</ecNumber>
        <ecNumber evidence="6">1.3.8.8</ecNumber>
    </recommendedName>
    <alternativeName>
        <fullName evidence="25">Long-chain-acyl-CoA dehydrogenase</fullName>
    </alternativeName>
    <alternativeName>
        <fullName evidence="26">Medium-chain-acyl-CoA dehydrogenase</fullName>
    </alternativeName>
    <alternativeName>
        <fullName evidence="24">Short-chain-acyl-CoA dehydrogenase</fullName>
    </alternativeName>
</protein>
<evidence type="ECO:0000256" key="7">
    <source>
        <dbReference type="ARBA" id="ARBA00012046"/>
    </source>
</evidence>
<dbReference type="EMBL" id="CP127294">
    <property type="protein sequence ID" value="WIX80868.1"/>
    <property type="molecule type" value="Genomic_DNA"/>
</dbReference>
<dbReference type="Gene3D" id="1.20.140.10">
    <property type="entry name" value="Butyryl-CoA Dehydrogenase, subunit A, domain 3"/>
    <property type="match status" value="1"/>
</dbReference>
<evidence type="ECO:0000256" key="16">
    <source>
        <dbReference type="ARBA" id="ARBA00050315"/>
    </source>
</evidence>
<evidence type="ECO:0000256" key="13">
    <source>
        <dbReference type="ARBA" id="ARBA00047882"/>
    </source>
</evidence>